<dbReference type="InterPro" id="IPR007627">
    <property type="entry name" value="RNA_pol_sigma70_r2"/>
</dbReference>
<evidence type="ECO:0000313" key="10">
    <source>
        <dbReference type="Proteomes" id="UP001500483"/>
    </source>
</evidence>
<evidence type="ECO:0000256" key="2">
    <source>
        <dbReference type="ARBA" id="ARBA00023015"/>
    </source>
</evidence>
<evidence type="ECO:0000256" key="1">
    <source>
        <dbReference type="ARBA" id="ARBA00010641"/>
    </source>
</evidence>
<evidence type="ECO:0000256" key="3">
    <source>
        <dbReference type="ARBA" id="ARBA00023082"/>
    </source>
</evidence>
<dbReference type="Pfam" id="PF04542">
    <property type="entry name" value="Sigma70_r2"/>
    <property type="match status" value="1"/>
</dbReference>
<dbReference type="InterPro" id="IPR013325">
    <property type="entry name" value="RNA_pol_sigma_r2"/>
</dbReference>
<evidence type="ECO:0008006" key="11">
    <source>
        <dbReference type="Google" id="ProtNLM"/>
    </source>
</evidence>
<keyword evidence="5" id="KW-0804">Transcription</keyword>
<dbReference type="RefSeq" id="WP_344927094.1">
    <property type="nucleotide sequence ID" value="NZ_BAAAYK010000038.1"/>
</dbReference>
<sequence>MSDTSVARRTVARRLYTSALSVAELAVVALTVFDDGTYVNRNSHRARVVDPHVEEPPRPVRRPFPGSPSIVEAPSERHRRQQATTRRDPGAPAFRAGGMTAAVRVPQPLTGDAAWELVERAQRGDRIAFGRLYERYRPLVSNFLCARIHDFSTVEDLVHETFARALHNIRTVRRGSDDPGAWFVTIARHLLLDHLKSARNRREVVTADFDPDRRSADALEDLVLDRLMADRLWSRAGDLSDDQHRCLVLRFALGLTVEQTASRMGRDGGAVRALQYRAVRRLGALLREDCWEHVPHPR</sequence>
<dbReference type="NCBIfam" id="TIGR02937">
    <property type="entry name" value="sigma70-ECF"/>
    <property type="match status" value="1"/>
</dbReference>
<evidence type="ECO:0000256" key="4">
    <source>
        <dbReference type="ARBA" id="ARBA00023125"/>
    </source>
</evidence>
<evidence type="ECO:0000256" key="6">
    <source>
        <dbReference type="SAM" id="MobiDB-lite"/>
    </source>
</evidence>
<dbReference type="InterPro" id="IPR036388">
    <property type="entry name" value="WH-like_DNA-bd_sf"/>
</dbReference>
<dbReference type="SUPFAM" id="SSF88946">
    <property type="entry name" value="Sigma2 domain of RNA polymerase sigma factors"/>
    <property type="match status" value="1"/>
</dbReference>
<dbReference type="PANTHER" id="PTHR43133:SF57">
    <property type="entry name" value="RNA POLYMERASE SIGMA-70 FACTOR"/>
    <property type="match status" value="1"/>
</dbReference>
<evidence type="ECO:0000256" key="5">
    <source>
        <dbReference type="ARBA" id="ARBA00023163"/>
    </source>
</evidence>
<gene>
    <name evidence="9" type="ORF">GCM10020366_29290</name>
</gene>
<keyword evidence="2" id="KW-0805">Transcription regulation</keyword>
<evidence type="ECO:0000259" key="7">
    <source>
        <dbReference type="Pfam" id="PF04542"/>
    </source>
</evidence>
<keyword evidence="10" id="KW-1185">Reference proteome</keyword>
<dbReference type="Gene3D" id="1.10.10.10">
    <property type="entry name" value="Winged helix-like DNA-binding domain superfamily/Winged helix DNA-binding domain"/>
    <property type="match status" value="1"/>
</dbReference>
<dbReference type="Proteomes" id="UP001500483">
    <property type="component" value="Unassembled WGS sequence"/>
</dbReference>
<proteinExistence type="inferred from homology"/>
<evidence type="ECO:0000259" key="8">
    <source>
        <dbReference type="Pfam" id="PF04545"/>
    </source>
</evidence>
<dbReference type="SUPFAM" id="SSF88659">
    <property type="entry name" value="Sigma3 and sigma4 domains of RNA polymerase sigma factors"/>
    <property type="match status" value="1"/>
</dbReference>
<feature type="domain" description="RNA polymerase sigma-70 region 4" evidence="8">
    <location>
        <begin position="238"/>
        <end position="282"/>
    </location>
</feature>
<reference evidence="10" key="1">
    <citation type="journal article" date="2019" name="Int. J. Syst. Evol. Microbiol.">
        <title>The Global Catalogue of Microorganisms (GCM) 10K type strain sequencing project: providing services to taxonomists for standard genome sequencing and annotation.</title>
        <authorList>
            <consortium name="The Broad Institute Genomics Platform"/>
            <consortium name="The Broad Institute Genome Sequencing Center for Infectious Disease"/>
            <person name="Wu L."/>
            <person name="Ma J."/>
        </authorList>
    </citation>
    <scope>NUCLEOTIDE SEQUENCE [LARGE SCALE GENOMIC DNA]</scope>
    <source>
        <strain evidence="10">JCM 9687</strain>
    </source>
</reference>
<organism evidence="9 10">
    <name type="scientific">Saccharopolyspora gregorii</name>
    <dbReference type="NCBI Taxonomy" id="33914"/>
    <lineage>
        <taxon>Bacteria</taxon>
        <taxon>Bacillati</taxon>
        <taxon>Actinomycetota</taxon>
        <taxon>Actinomycetes</taxon>
        <taxon>Pseudonocardiales</taxon>
        <taxon>Pseudonocardiaceae</taxon>
        <taxon>Saccharopolyspora</taxon>
    </lineage>
</organism>
<dbReference type="Pfam" id="PF04545">
    <property type="entry name" value="Sigma70_r4"/>
    <property type="match status" value="1"/>
</dbReference>
<feature type="domain" description="RNA polymerase sigma-70 region 2" evidence="7">
    <location>
        <begin position="132"/>
        <end position="199"/>
    </location>
</feature>
<dbReference type="InterPro" id="IPR014284">
    <property type="entry name" value="RNA_pol_sigma-70_dom"/>
</dbReference>
<dbReference type="Gene3D" id="1.10.1740.10">
    <property type="match status" value="1"/>
</dbReference>
<dbReference type="PANTHER" id="PTHR43133">
    <property type="entry name" value="RNA POLYMERASE ECF-TYPE SIGMA FACTO"/>
    <property type="match status" value="1"/>
</dbReference>
<dbReference type="InterPro" id="IPR007630">
    <property type="entry name" value="RNA_pol_sigma70_r4"/>
</dbReference>
<dbReference type="InterPro" id="IPR013324">
    <property type="entry name" value="RNA_pol_sigma_r3/r4-like"/>
</dbReference>
<evidence type="ECO:0000313" key="9">
    <source>
        <dbReference type="EMBL" id="GAA3358187.1"/>
    </source>
</evidence>
<feature type="region of interest" description="Disordered" evidence="6">
    <location>
        <begin position="53"/>
        <end position="94"/>
    </location>
</feature>
<keyword evidence="3" id="KW-0731">Sigma factor</keyword>
<keyword evidence="4" id="KW-0238">DNA-binding</keyword>
<name>A0ABP6RQX8_9PSEU</name>
<comment type="similarity">
    <text evidence="1">Belongs to the sigma-70 factor family. ECF subfamily.</text>
</comment>
<protein>
    <recommendedName>
        <fullName evidence="11">Sigma-70 family RNA polymerase sigma factor</fullName>
    </recommendedName>
</protein>
<dbReference type="EMBL" id="BAAAYK010000038">
    <property type="protein sequence ID" value="GAA3358187.1"/>
    <property type="molecule type" value="Genomic_DNA"/>
</dbReference>
<accession>A0ABP6RQX8</accession>
<comment type="caution">
    <text evidence="9">The sequence shown here is derived from an EMBL/GenBank/DDBJ whole genome shotgun (WGS) entry which is preliminary data.</text>
</comment>
<dbReference type="InterPro" id="IPR039425">
    <property type="entry name" value="RNA_pol_sigma-70-like"/>
</dbReference>